<reference evidence="2 3" key="1">
    <citation type="submission" date="2018-06" db="EMBL/GenBank/DDBJ databases">
        <authorList>
            <consortium name="Pathogen Informatics"/>
            <person name="Doyle S."/>
        </authorList>
    </citation>
    <scope>NUCLEOTIDE SEQUENCE [LARGE SCALE GENOMIC DNA]</scope>
    <source>
        <strain evidence="2 3">NCTC11388</strain>
    </source>
</reference>
<dbReference type="AlphaFoldDB" id="A0A380CU70"/>
<dbReference type="EMBL" id="UGYW01000002">
    <property type="protein sequence ID" value="SUJ28834.1"/>
    <property type="molecule type" value="Genomic_DNA"/>
</dbReference>
<feature type="chain" id="PRO_5016656533" evidence="1">
    <location>
        <begin position="21"/>
        <end position="170"/>
    </location>
</feature>
<dbReference type="Proteomes" id="UP000254893">
    <property type="component" value="Unassembled WGS sequence"/>
</dbReference>
<accession>A0A380CU70</accession>
<organism evidence="2 3">
    <name type="scientific">Sphingobacterium spiritivorum</name>
    <name type="common">Flavobacterium spiritivorum</name>
    <dbReference type="NCBI Taxonomy" id="258"/>
    <lineage>
        <taxon>Bacteria</taxon>
        <taxon>Pseudomonadati</taxon>
        <taxon>Bacteroidota</taxon>
        <taxon>Sphingobacteriia</taxon>
        <taxon>Sphingobacteriales</taxon>
        <taxon>Sphingobacteriaceae</taxon>
        <taxon>Sphingobacterium</taxon>
    </lineage>
</organism>
<feature type="signal peptide" evidence="1">
    <location>
        <begin position="1"/>
        <end position="20"/>
    </location>
</feature>
<protein>
    <submittedName>
        <fullName evidence="2">Uncharacterized protein</fullName>
    </submittedName>
</protein>
<name>A0A380CU70_SPHSI</name>
<keyword evidence="1" id="KW-0732">Signal</keyword>
<evidence type="ECO:0000313" key="2">
    <source>
        <dbReference type="EMBL" id="SUJ28834.1"/>
    </source>
</evidence>
<sequence>MKALTLIVIILSISFSAVKAQQPTVESLVKAWKVKDKTQSFKAEETYAQLKQKTGYTAHQKLMANLYSYLSSHPDDRLKVRIDMYDILGKKEYNKPVNEEDSVRLYEDIMIAHKLEDEQLKSELYTLYAEVGHNNYVLYNLKALELQKKNRLGAFQICSQQIFQCQLWII</sequence>
<proteinExistence type="predicted"/>
<gene>
    <name evidence="2" type="ORF">NCTC11388_04466</name>
</gene>
<evidence type="ECO:0000313" key="3">
    <source>
        <dbReference type="Proteomes" id="UP000254893"/>
    </source>
</evidence>
<evidence type="ECO:0000256" key="1">
    <source>
        <dbReference type="SAM" id="SignalP"/>
    </source>
</evidence>
<dbReference type="RefSeq" id="WP_258862507.1">
    <property type="nucleotide sequence ID" value="NZ_UGYW01000002.1"/>
</dbReference>